<dbReference type="PANTHER" id="PTHR43684:SF4">
    <property type="entry name" value="ENOYL-COA HYDRATASE_ISOMERASE FAMILY PROTEIN (AFU_ORTHOLOGUE AFUA_1G01890)"/>
    <property type="match status" value="1"/>
</dbReference>
<proteinExistence type="inferred from homology"/>
<dbReference type="OrthoDB" id="2018133at2759"/>
<sequence length="311" mass="34112">MASSFPQSYASLKLPDIFLSHAPPTSPTPTPVIIITLHRPQHRNAFTDSMASSLVKIFDILSLDPRIKAIVVTGHGNFFCAGADLEGGNGLQYNNDTSRTHRDGGGQVTMAIHRCTKPVIAAINGSAVGVGITMTLPMSIRIVSEKAKIGFVFARRGIVMEAASSYFLPRLIGYSRAMHLVTTGEVLLAGHVLLRELFSEVVPEERVLERALEVARLVSENTSAVSTSLMKDLMWRGPGTAEGTHLLDSKVLFELFQGKDKKEGIDSFLEKRKPDFKGTMERDAPSVWPWWEPLNVKAPEMIESLKGKSKL</sequence>
<dbReference type="Gene3D" id="3.90.226.10">
    <property type="entry name" value="2-enoyl-CoA Hydratase, Chain A, domain 1"/>
    <property type="match status" value="1"/>
</dbReference>
<evidence type="ECO:0000313" key="2">
    <source>
        <dbReference type="EMBL" id="PMD61741.1"/>
    </source>
</evidence>
<dbReference type="InterPro" id="IPR029045">
    <property type="entry name" value="ClpP/crotonase-like_dom_sf"/>
</dbReference>
<dbReference type="SUPFAM" id="SSF52096">
    <property type="entry name" value="ClpP/crotonase"/>
    <property type="match status" value="1"/>
</dbReference>
<comment type="similarity">
    <text evidence="1">Belongs to the enoyl-CoA hydratase/isomerase family.</text>
</comment>
<accession>A0A2J6TFC9</accession>
<evidence type="ECO:0000256" key="1">
    <source>
        <dbReference type="ARBA" id="ARBA00005254"/>
    </source>
</evidence>
<dbReference type="Proteomes" id="UP000235371">
    <property type="component" value="Unassembled WGS sequence"/>
</dbReference>
<name>A0A2J6TFC9_9HELO</name>
<keyword evidence="3" id="KW-1185">Reference proteome</keyword>
<dbReference type="Gene3D" id="1.10.12.10">
    <property type="entry name" value="Lyase 2-enoyl-coa Hydratase, Chain A, domain 2"/>
    <property type="match status" value="1"/>
</dbReference>
<dbReference type="InterPro" id="IPR051053">
    <property type="entry name" value="ECH/Chromodomain_protein"/>
</dbReference>
<organism evidence="2 3">
    <name type="scientific">Hyaloscypha bicolor E</name>
    <dbReference type="NCBI Taxonomy" id="1095630"/>
    <lineage>
        <taxon>Eukaryota</taxon>
        <taxon>Fungi</taxon>
        <taxon>Dikarya</taxon>
        <taxon>Ascomycota</taxon>
        <taxon>Pezizomycotina</taxon>
        <taxon>Leotiomycetes</taxon>
        <taxon>Helotiales</taxon>
        <taxon>Hyaloscyphaceae</taxon>
        <taxon>Hyaloscypha</taxon>
        <taxon>Hyaloscypha bicolor</taxon>
    </lineage>
</organism>
<dbReference type="EMBL" id="KZ613786">
    <property type="protein sequence ID" value="PMD61741.1"/>
    <property type="molecule type" value="Genomic_DNA"/>
</dbReference>
<dbReference type="GeneID" id="36588124"/>
<dbReference type="CDD" id="cd06558">
    <property type="entry name" value="crotonase-like"/>
    <property type="match status" value="1"/>
</dbReference>
<dbReference type="AlphaFoldDB" id="A0A2J6TFC9"/>
<dbReference type="InParanoid" id="A0A2J6TFC9"/>
<evidence type="ECO:0000313" key="3">
    <source>
        <dbReference type="Proteomes" id="UP000235371"/>
    </source>
</evidence>
<dbReference type="InterPro" id="IPR001753">
    <property type="entry name" value="Enoyl-CoA_hydra/iso"/>
</dbReference>
<protein>
    <submittedName>
        <fullName evidence="2">Enoyl-CoA hydratase/isomeras-like protein</fullName>
    </submittedName>
</protein>
<reference evidence="2 3" key="1">
    <citation type="submission" date="2016-04" db="EMBL/GenBank/DDBJ databases">
        <title>A degradative enzymes factory behind the ericoid mycorrhizal symbiosis.</title>
        <authorList>
            <consortium name="DOE Joint Genome Institute"/>
            <person name="Martino E."/>
            <person name="Morin E."/>
            <person name="Grelet G."/>
            <person name="Kuo A."/>
            <person name="Kohler A."/>
            <person name="Daghino S."/>
            <person name="Barry K."/>
            <person name="Choi C."/>
            <person name="Cichocki N."/>
            <person name="Clum A."/>
            <person name="Copeland A."/>
            <person name="Hainaut M."/>
            <person name="Haridas S."/>
            <person name="Labutti K."/>
            <person name="Lindquist E."/>
            <person name="Lipzen A."/>
            <person name="Khouja H.-R."/>
            <person name="Murat C."/>
            <person name="Ohm R."/>
            <person name="Olson A."/>
            <person name="Spatafora J."/>
            <person name="Veneault-Fourrey C."/>
            <person name="Henrissat B."/>
            <person name="Grigoriev I."/>
            <person name="Martin F."/>
            <person name="Perotto S."/>
        </authorList>
    </citation>
    <scope>NUCLEOTIDE SEQUENCE [LARGE SCALE GENOMIC DNA]</scope>
    <source>
        <strain evidence="2 3">E</strain>
    </source>
</reference>
<dbReference type="PANTHER" id="PTHR43684">
    <property type="match status" value="1"/>
</dbReference>
<dbReference type="Pfam" id="PF00378">
    <property type="entry name" value="ECH_1"/>
    <property type="match status" value="1"/>
</dbReference>
<dbReference type="InterPro" id="IPR014748">
    <property type="entry name" value="Enoyl-CoA_hydra_C"/>
</dbReference>
<dbReference type="STRING" id="1095630.A0A2J6TFC9"/>
<dbReference type="RefSeq" id="XP_024738645.1">
    <property type="nucleotide sequence ID" value="XM_024880047.1"/>
</dbReference>
<gene>
    <name evidence="2" type="ORF">K444DRAFT_611986</name>
</gene>